<keyword evidence="3 6" id="KW-0067">ATP-binding</keyword>
<dbReference type="SUPFAM" id="SSF52540">
    <property type="entry name" value="P-loop containing nucleoside triphosphate hydrolases"/>
    <property type="match status" value="1"/>
</dbReference>
<dbReference type="PATRIC" id="fig|1423786.4.peg.2945"/>
<dbReference type="GO" id="GO:0016887">
    <property type="term" value="F:ATP hydrolysis activity"/>
    <property type="evidence" value="ECO:0007669"/>
    <property type="project" value="InterPro"/>
</dbReference>
<keyword evidence="2" id="KW-0547">Nucleotide-binding</keyword>
<accession>A0A0R1Z0B7</accession>
<dbReference type="InterPro" id="IPR017871">
    <property type="entry name" value="ABC_transporter-like_CS"/>
</dbReference>
<evidence type="ECO:0000313" key="7">
    <source>
        <dbReference type="Proteomes" id="UP000051010"/>
    </source>
</evidence>
<dbReference type="Pfam" id="PF00005">
    <property type="entry name" value="ABC_tran"/>
    <property type="match status" value="1"/>
</dbReference>
<dbReference type="EMBL" id="AZFZ01000008">
    <property type="protein sequence ID" value="KRM44921.1"/>
    <property type="molecule type" value="Genomic_DNA"/>
</dbReference>
<evidence type="ECO:0000256" key="3">
    <source>
        <dbReference type="ARBA" id="ARBA00022840"/>
    </source>
</evidence>
<proteinExistence type="predicted"/>
<sequence length="256" mass="28600">MQLNNVSFSYHQQAEIIHDVSADVTPGHILSIVGPNGAGKTTLSKLMTGELKPSRGAVMLDGEPLSQLTRKQRADQIAIVSQQNQLYDDMKVIDVVKMGRLAKHGLLAAIDDQEVAPYLAMTGLQSFANRPMSQLSGGQKQRVWIAAAIAQDPQYLFLDEPTTYLDIRYQTELMAIIEKLHRQQQMTIVMILHDINQAFRMSDDIWLIKAGKLVSTGQPNQFYDERSLSEIFNTAIRIVSIPDYGKYIVELPDGAN</sequence>
<gene>
    <name evidence="6" type="ORF">FD47_GL002801</name>
</gene>
<dbReference type="PANTHER" id="PTHR42794:SF1">
    <property type="entry name" value="HEMIN IMPORT ATP-BINDING PROTEIN HMUV"/>
    <property type="match status" value="1"/>
</dbReference>
<dbReference type="Gene3D" id="3.40.50.300">
    <property type="entry name" value="P-loop containing nucleotide triphosphate hydrolases"/>
    <property type="match status" value="1"/>
</dbReference>
<dbReference type="Proteomes" id="UP000051010">
    <property type="component" value="Unassembled WGS sequence"/>
</dbReference>
<dbReference type="InterPro" id="IPR003439">
    <property type="entry name" value="ABC_transporter-like_ATP-bd"/>
</dbReference>
<dbReference type="PROSITE" id="PS00211">
    <property type="entry name" value="ABC_TRANSPORTER_1"/>
    <property type="match status" value="1"/>
</dbReference>
<dbReference type="CDD" id="cd03214">
    <property type="entry name" value="ABC_Iron-Siderophores_B12_Hemin"/>
    <property type="match status" value="1"/>
</dbReference>
<organism evidence="6 7">
    <name type="scientific">Lentilactobacillus parafarraginis DSM 18390 = JCM 14109</name>
    <dbReference type="NCBI Taxonomy" id="1423786"/>
    <lineage>
        <taxon>Bacteria</taxon>
        <taxon>Bacillati</taxon>
        <taxon>Bacillota</taxon>
        <taxon>Bacilli</taxon>
        <taxon>Lactobacillales</taxon>
        <taxon>Lactobacillaceae</taxon>
        <taxon>Lentilactobacillus</taxon>
    </lineage>
</organism>
<name>A0A0R1Z0B7_9LACO</name>
<dbReference type="SMART" id="SM00382">
    <property type="entry name" value="AAA"/>
    <property type="match status" value="1"/>
</dbReference>
<protein>
    <submittedName>
        <fullName evidence="6">ABC transporter, ATP-binding protein</fullName>
    </submittedName>
</protein>
<dbReference type="RefSeq" id="WP_054732957.1">
    <property type="nucleotide sequence ID" value="NZ_AZFZ01000008.1"/>
</dbReference>
<feature type="domain" description="ABC transporter" evidence="5">
    <location>
        <begin position="1"/>
        <end position="235"/>
    </location>
</feature>
<dbReference type="InterPro" id="IPR003593">
    <property type="entry name" value="AAA+_ATPase"/>
</dbReference>
<evidence type="ECO:0000313" key="6">
    <source>
        <dbReference type="EMBL" id="KRM44921.1"/>
    </source>
</evidence>
<evidence type="ECO:0000256" key="2">
    <source>
        <dbReference type="ARBA" id="ARBA00022741"/>
    </source>
</evidence>
<dbReference type="AlphaFoldDB" id="A0A0R1Z0B7"/>
<evidence type="ECO:0000256" key="4">
    <source>
        <dbReference type="ARBA" id="ARBA00022967"/>
    </source>
</evidence>
<dbReference type="PROSITE" id="PS50893">
    <property type="entry name" value="ABC_TRANSPORTER_2"/>
    <property type="match status" value="1"/>
</dbReference>
<evidence type="ECO:0000259" key="5">
    <source>
        <dbReference type="PROSITE" id="PS50893"/>
    </source>
</evidence>
<dbReference type="GO" id="GO:0005524">
    <property type="term" value="F:ATP binding"/>
    <property type="evidence" value="ECO:0007669"/>
    <property type="project" value="UniProtKB-KW"/>
</dbReference>
<evidence type="ECO:0000256" key="1">
    <source>
        <dbReference type="ARBA" id="ARBA00022448"/>
    </source>
</evidence>
<dbReference type="PANTHER" id="PTHR42794">
    <property type="entry name" value="HEMIN IMPORT ATP-BINDING PROTEIN HMUV"/>
    <property type="match status" value="1"/>
</dbReference>
<dbReference type="InterPro" id="IPR027417">
    <property type="entry name" value="P-loop_NTPase"/>
</dbReference>
<keyword evidence="4" id="KW-1278">Translocase</keyword>
<keyword evidence="1" id="KW-0813">Transport</keyword>
<dbReference type="FunFam" id="3.40.50.300:FF:000134">
    <property type="entry name" value="Iron-enterobactin ABC transporter ATP-binding protein"/>
    <property type="match status" value="1"/>
</dbReference>
<reference evidence="6 7" key="1">
    <citation type="journal article" date="2015" name="Genome Announc.">
        <title>Expanding the biotechnology potential of lactobacilli through comparative genomics of 213 strains and associated genera.</title>
        <authorList>
            <person name="Sun Z."/>
            <person name="Harris H.M."/>
            <person name="McCann A."/>
            <person name="Guo C."/>
            <person name="Argimon S."/>
            <person name="Zhang W."/>
            <person name="Yang X."/>
            <person name="Jeffery I.B."/>
            <person name="Cooney J.C."/>
            <person name="Kagawa T.F."/>
            <person name="Liu W."/>
            <person name="Song Y."/>
            <person name="Salvetti E."/>
            <person name="Wrobel A."/>
            <person name="Rasinkangas P."/>
            <person name="Parkhill J."/>
            <person name="Rea M.C."/>
            <person name="O'Sullivan O."/>
            <person name="Ritari J."/>
            <person name="Douillard F.P."/>
            <person name="Paul Ross R."/>
            <person name="Yang R."/>
            <person name="Briner A.E."/>
            <person name="Felis G.E."/>
            <person name="de Vos W.M."/>
            <person name="Barrangou R."/>
            <person name="Klaenhammer T.R."/>
            <person name="Caufield P.W."/>
            <person name="Cui Y."/>
            <person name="Zhang H."/>
            <person name="O'Toole P.W."/>
        </authorList>
    </citation>
    <scope>NUCLEOTIDE SEQUENCE [LARGE SCALE GENOMIC DNA]</scope>
    <source>
        <strain evidence="6 7">DSM 18390</strain>
    </source>
</reference>
<comment type="caution">
    <text evidence="6">The sequence shown here is derived from an EMBL/GenBank/DDBJ whole genome shotgun (WGS) entry which is preliminary data.</text>
</comment>